<reference evidence="2" key="1">
    <citation type="submission" date="2017-06" db="EMBL/GenBank/DDBJ databases">
        <authorList>
            <person name="LiPuma J."/>
            <person name="Spilker T."/>
        </authorList>
    </citation>
    <scope>NUCLEOTIDE SEQUENCE [LARGE SCALE GENOMIC DNA]</scope>
    <source>
        <strain evidence="2">AU17325</strain>
    </source>
</reference>
<gene>
    <name evidence="1" type="ORF">CFB84_37205</name>
</gene>
<sequence length="110" mass="12210">MAVTGYTQQQLSDFLENGGRLTFKVHASDIDETNGDAFERSPSIAPQLMSGFELPPTSIVIDDVHPYVDAQVRGDFWTRIVTAVYAKGGRIVYRKTGPQIYDAEASWGLR</sequence>
<reference evidence="1 2" key="2">
    <citation type="submission" date="2017-08" db="EMBL/GenBank/DDBJ databases">
        <title>WGS of novel Burkholderia cepaca complex species.</title>
        <authorList>
            <person name="Lipuma J."/>
            <person name="Spilker T."/>
        </authorList>
    </citation>
    <scope>NUCLEOTIDE SEQUENCE [LARGE SCALE GENOMIC DNA]</scope>
    <source>
        <strain evidence="1 2">AU17325</strain>
    </source>
</reference>
<dbReference type="OrthoDB" id="3078366at2"/>
<protein>
    <submittedName>
        <fullName evidence="1">Uncharacterized protein</fullName>
    </submittedName>
</protein>
<dbReference type="EMBL" id="NKFA01000028">
    <property type="protein sequence ID" value="OXI35430.1"/>
    <property type="molecule type" value="Genomic_DNA"/>
</dbReference>
<proteinExistence type="predicted"/>
<dbReference type="RefSeq" id="WP_089454095.1">
    <property type="nucleotide sequence ID" value="NZ_CP091649.1"/>
</dbReference>
<evidence type="ECO:0000313" key="1">
    <source>
        <dbReference type="EMBL" id="OXI35430.1"/>
    </source>
</evidence>
<comment type="caution">
    <text evidence="1">The sequence shown here is derived from an EMBL/GenBank/DDBJ whole genome shotgun (WGS) entry which is preliminary data.</text>
</comment>
<evidence type="ECO:0000313" key="2">
    <source>
        <dbReference type="Proteomes" id="UP000214600"/>
    </source>
</evidence>
<accession>A0A228HZ23</accession>
<dbReference type="AlphaFoldDB" id="A0A228HZ23"/>
<organism evidence="1 2">
    <name type="scientific">Burkholderia aenigmatica</name>
    <dbReference type="NCBI Taxonomy" id="2015348"/>
    <lineage>
        <taxon>Bacteria</taxon>
        <taxon>Pseudomonadati</taxon>
        <taxon>Pseudomonadota</taxon>
        <taxon>Betaproteobacteria</taxon>
        <taxon>Burkholderiales</taxon>
        <taxon>Burkholderiaceae</taxon>
        <taxon>Burkholderia</taxon>
        <taxon>Burkholderia cepacia complex</taxon>
    </lineage>
</organism>
<name>A0A228HZ23_9BURK</name>
<dbReference type="Proteomes" id="UP000214600">
    <property type="component" value="Unassembled WGS sequence"/>
</dbReference>